<sequence length="158" mass="18755">NESFKVVLKTKIYPDDNNSYSANCDNWVRKYSEHTKTNWIVYKTHPNYKKFEYRKEYVCQHSVKNKSIHAESNATRITFENTHRIHVAETYSFLRVSKSVQNNFKQYFSEGMTPAGAKQMHEVQLISAEESMDVAKILANAQCNPTERQFYMMYDTWR</sequence>
<dbReference type="AlphaFoldDB" id="A0A6G0VIS7"/>
<protein>
    <submittedName>
        <fullName evidence="1">Protein ALP1-like</fullName>
    </submittedName>
</protein>
<organism evidence="1 2">
    <name type="scientific">Aphis craccivora</name>
    <name type="common">Cowpea aphid</name>
    <dbReference type="NCBI Taxonomy" id="307492"/>
    <lineage>
        <taxon>Eukaryota</taxon>
        <taxon>Metazoa</taxon>
        <taxon>Ecdysozoa</taxon>
        <taxon>Arthropoda</taxon>
        <taxon>Hexapoda</taxon>
        <taxon>Insecta</taxon>
        <taxon>Pterygota</taxon>
        <taxon>Neoptera</taxon>
        <taxon>Paraneoptera</taxon>
        <taxon>Hemiptera</taxon>
        <taxon>Sternorrhyncha</taxon>
        <taxon>Aphidomorpha</taxon>
        <taxon>Aphidoidea</taxon>
        <taxon>Aphididae</taxon>
        <taxon>Aphidini</taxon>
        <taxon>Aphis</taxon>
        <taxon>Aphis</taxon>
    </lineage>
</organism>
<dbReference type="PANTHER" id="PTHR35385">
    <property type="entry name" value="PROTEIN B, PUTATIVE-RELATED-RELATED"/>
    <property type="match status" value="1"/>
</dbReference>
<feature type="non-terminal residue" evidence="1">
    <location>
        <position position="1"/>
    </location>
</feature>
<dbReference type="EMBL" id="VUJU01016609">
    <property type="protein sequence ID" value="KAF0688418.1"/>
    <property type="molecule type" value="Genomic_DNA"/>
</dbReference>
<dbReference type="OrthoDB" id="1902038at2759"/>
<accession>A0A6G0VIS7</accession>
<evidence type="ECO:0000313" key="2">
    <source>
        <dbReference type="Proteomes" id="UP000478052"/>
    </source>
</evidence>
<gene>
    <name evidence="1" type="ORF">FWK35_00036070</name>
</gene>
<dbReference type="PANTHER" id="PTHR35385:SF2">
    <property type="entry name" value="PROTEIN B, PUTATIVE-RELATED"/>
    <property type="match status" value="1"/>
</dbReference>
<comment type="caution">
    <text evidence="1">The sequence shown here is derived from an EMBL/GenBank/DDBJ whole genome shotgun (WGS) entry which is preliminary data.</text>
</comment>
<reference evidence="1 2" key="1">
    <citation type="submission" date="2019-08" db="EMBL/GenBank/DDBJ databases">
        <title>Whole genome of Aphis craccivora.</title>
        <authorList>
            <person name="Voronova N.V."/>
            <person name="Shulinski R.S."/>
            <person name="Bandarenka Y.V."/>
            <person name="Zhorov D.G."/>
            <person name="Warner D."/>
        </authorList>
    </citation>
    <scope>NUCLEOTIDE SEQUENCE [LARGE SCALE GENOMIC DNA]</scope>
    <source>
        <strain evidence="1">180601</strain>
        <tissue evidence="1">Whole Body</tissue>
    </source>
</reference>
<dbReference type="Proteomes" id="UP000478052">
    <property type="component" value="Unassembled WGS sequence"/>
</dbReference>
<evidence type="ECO:0000313" key="1">
    <source>
        <dbReference type="EMBL" id="KAF0688418.1"/>
    </source>
</evidence>
<name>A0A6G0VIS7_APHCR</name>
<proteinExistence type="predicted"/>
<keyword evidence="2" id="KW-1185">Reference proteome</keyword>